<protein>
    <recommendedName>
        <fullName evidence="1">HNH nuclease domain-containing protein</fullName>
    </recommendedName>
</protein>
<feature type="domain" description="HNH nuclease" evidence="1">
    <location>
        <begin position="164"/>
        <end position="216"/>
    </location>
</feature>
<dbReference type="EMBL" id="BAABIE010000018">
    <property type="protein sequence ID" value="GAA4757396.1"/>
    <property type="molecule type" value="Genomic_DNA"/>
</dbReference>
<dbReference type="SMART" id="SM00507">
    <property type="entry name" value="HNHc"/>
    <property type="match status" value="1"/>
</dbReference>
<gene>
    <name evidence="2" type="ORF">GCM10023217_31980</name>
</gene>
<comment type="caution">
    <text evidence="2">The sequence shown here is derived from an EMBL/GenBank/DDBJ whole genome shotgun (WGS) entry which is preliminary data.</text>
</comment>
<sequence length="295" mass="33063">MSKLPDPNEVGPIGKFVRDNLPRIFDYCQGTDPEEFARLSDRDYCLATFRQSYPVLTLANPDDTVERYWTAKSSGPFAAAGYRVTSEWVARLHTAHFVNYLMDKNIELSGLSEDFKEWARTTVAEFGATGSAPGGPRYRSYAIGVAQNALVRYLLSNIGRDEFSEKQWHAAKEELGCVYCGNTTGLTIDHAVPINRVHVGEHKLGNLVPACGSCNGKKSNTNFDDYLRKMYADDPQQAADRIAVIKAYASKHQYSPIVDSEDIRNLLDEARDELKLVADKYLTRINRKVEAQHAS</sequence>
<dbReference type="Gene3D" id="1.10.30.50">
    <property type="match status" value="1"/>
</dbReference>
<dbReference type="CDD" id="cd00085">
    <property type="entry name" value="HNHc"/>
    <property type="match status" value="1"/>
</dbReference>
<dbReference type="RefSeq" id="WP_345314257.1">
    <property type="nucleotide sequence ID" value="NZ_BAABIE010000018.1"/>
</dbReference>
<evidence type="ECO:0000259" key="1">
    <source>
        <dbReference type="SMART" id="SM00507"/>
    </source>
</evidence>
<proteinExistence type="predicted"/>
<dbReference type="Proteomes" id="UP001500822">
    <property type="component" value="Unassembled WGS sequence"/>
</dbReference>
<reference evidence="3" key="1">
    <citation type="journal article" date="2019" name="Int. J. Syst. Evol. Microbiol.">
        <title>The Global Catalogue of Microorganisms (GCM) 10K type strain sequencing project: providing services to taxonomists for standard genome sequencing and annotation.</title>
        <authorList>
            <consortium name="The Broad Institute Genomics Platform"/>
            <consortium name="The Broad Institute Genome Sequencing Center for Infectious Disease"/>
            <person name="Wu L."/>
            <person name="Ma J."/>
        </authorList>
    </citation>
    <scope>NUCLEOTIDE SEQUENCE [LARGE SCALE GENOMIC DNA]</scope>
    <source>
        <strain evidence="3">JCM 18077</strain>
    </source>
</reference>
<organism evidence="2 3">
    <name type="scientific">Gordonia alkaliphila</name>
    <dbReference type="NCBI Taxonomy" id="1053547"/>
    <lineage>
        <taxon>Bacteria</taxon>
        <taxon>Bacillati</taxon>
        <taxon>Actinomycetota</taxon>
        <taxon>Actinomycetes</taxon>
        <taxon>Mycobacteriales</taxon>
        <taxon>Gordoniaceae</taxon>
        <taxon>Gordonia</taxon>
    </lineage>
</organism>
<accession>A0ABP8ZI63</accession>
<evidence type="ECO:0000313" key="3">
    <source>
        <dbReference type="Proteomes" id="UP001500822"/>
    </source>
</evidence>
<keyword evidence="3" id="KW-1185">Reference proteome</keyword>
<evidence type="ECO:0000313" key="2">
    <source>
        <dbReference type="EMBL" id="GAA4757396.1"/>
    </source>
</evidence>
<dbReference type="Pfam" id="PF01844">
    <property type="entry name" value="HNH"/>
    <property type="match status" value="1"/>
</dbReference>
<dbReference type="InterPro" id="IPR002711">
    <property type="entry name" value="HNH"/>
</dbReference>
<dbReference type="InterPro" id="IPR003615">
    <property type="entry name" value="HNH_nuc"/>
</dbReference>
<name>A0ABP8ZI63_9ACTN</name>